<comment type="caution">
    <text evidence="1">The sequence shown here is derived from an EMBL/GenBank/DDBJ whole genome shotgun (WGS) entry which is preliminary data.</text>
</comment>
<accession>A0A848N1S5</accession>
<evidence type="ECO:0000313" key="2">
    <source>
        <dbReference type="Proteomes" id="UP000548067"/>
    </source>
</evidence>
<name>A0A848N1S5_9FLAO</name>
<gene>
    <name evidence="1" type="ORF">HIO71_08750</name>
</gene>
<dbReference type="EMBL" id="JABCJF010000003">
    <property type="protein sequence ID" value="NMR34296.1"/>
    <property type="molecule type" value="Genomic_DNA"/>
</dbReference>
<evidence type="ECO:0008006" key="3">
    <source>
        <dbReference type="Google" id="ProtNLM"/>
    </source>
</evidence>
<protein>
    <recommendedName>
        <fullName evidence="3">HNH endonuclease 5 domain-containing protein</fullName>
    </recommendedName>
</protein>
<dbReference type="RefSeq" id="WP_169321155.1">
    <property type="nucleotide sequence ID" value="NZ_JABCJF010000003.1"/>
</dbReference>
<dbReference type="Proteomes" id="UP000548067">
    <property type="component" value="Unassembled WGS sequence"/>
</dbReference>
<sequence length="415" mass="48657">MTKVKLGFHPLKKIIPSEKTNGLELCIWCKKNNKKNVAHIISKNLLLSDHLDNKLKYSVCESCNSFWGSEIEDWIFKYTPIGEWKENILKVKKPNKSNILSNYKYVPNFIFNSYYNEWIVVNHSNNGNPFPEQIILTNENQLKIFNPKNLNYRENKLIFEEFILAVKQESFTTYSSSLIEDNFSPRLVKISDKIILVAKNNNDEALYRKKLLNTKFSELQNLINKNIVGSIDKMHIHFKWSIKRYLSLTNKIAFEFLALIKGSEYILNEDFDDLRKSLLSKKNKYDNISILNESGKGFAVKTLNFPYWITLGEKLNYNRKIDIPVLSILDDENFTISVIIYKYKNLICATVKLFNIEISKLILSKTCKPLGKIYAITYCIKEDKLNLYESSTNSEDFDERILVPYYNTRQLELFD</sequence>
<evidence type="ECO:0000313" key="1">
    <source>
        <dbReference type="EMBL" id="NMR34296.1"/>
    </source>
</evidence>
<reference evidence="1 2" key="1">
    <citation type="submission" date="2020-04" db="EMBL/GenBank/DDBJ databases">
        <title>Genome analysis and antimicrobial resistance characteristics of Chryseobacterium aquaticum isolated from farmed salmonids.</title>
        <authorList>
            <person name="Saticioglu I.B."/>
            <person name="Duman M."/>
            <person name="Altun S."/>
        </authorList>
    </citation>
    <scope>NUCLEOTIDE SEQUENCE [LARGE SCALE GENOMIC DNA]</scope>
    <source>
        <strain evidence="1 2">C-174</strain>
    </source>
</reference>
<organism evidence="1 2">
    <name type="scientific">Chryseobacterium aquaticum</name>
    <dbReference type="NCBI Taxonomy" id="452084"/>
    <lineage>
        <taxon>Bacteria</taxon>
        <taxon>Pseudomonadati</taxon>
        <taxon>Bacteroidota</taxon>
        <taxon>Flavobacteriia</taxon>
        <taxon>Flavobacteriales</taxon>
        <taxon>Weeksellaceae</taxon>
        <taxon>Chryseobacterium group</taxon>
        <taxon>Chryseobacterium</taxon>
    </lineage>
</organism>
<proteinExistence type="predicted"/>
<dbReference type="AlphaFoldDB" id="A0A848N1S5"/>